<keyword evidence="2" id="KW-1185">Reference proteome</keyword>
<gene>
    <name evidence="1" type="ORF">HQR01_08130</name>
</gene>
<dbReference type="PANTHER" id="PTHR38477">
    <property type="entry name" value="HYPOTHETICAL EXPORTED PROTEIN"/>
    <property type="match status" value="1"/>
</dbReference>
<proteinExistence type="predicted"/>
<dbReference type="PANTHER" id="PTHR38477:SF1">
    <property type="entry name" value="MUREIN L,D-TRANSPEPTIDASE CATALYTIC DOMAIN FAMILY PROTEIN"/>
    <property type="match status" value="1"/>
</dbReference>
<sequence length="211" mass="22884">MTITRRLFIGGGICIGAGFAAPSAAITNPPVIPPIPQPPVAATKLPLPVSQALEALSKHNARIIHRDRIAVADYALHSAEARFYLVNVEAGQIEADYLVSHGRGSDPANTGYVERFSNRPGSYASSSGSFLTADTYYGKHGRSRRLHGLDPENNRAWDRAIVIHGADYVDRSMAELQGRVGRSLGCFAFEQDKISEILERLGPGRLLFSTK</sequence>
<name>A0A7D3XBP6_9SPHN</name>
<accession>A0A7D3XBP6</accession>
<organism evidence="1 2">
    <name type="scientific">Erythrobacter mangrovi</name>
    <dbReference type="NCBI Taxonomy" id="2739433"/>
    <lineage>
        <taxon>Bacteria</taxon>
        <taxon>Pseudomonadati</taxon>
        <taxon>Pseudomonadota</taxon>
        <taxon>Alphaproteobacteria</taxon>
        <taxon>Sphingomonadales</taxon>
        <taxon>Erythrobacteraceae</taxon>
        <taxon>Erythrobacter/Porphyrobacter group</taxon>
        <taxon>Erythrobacter</taxon>
    </lineage>
</organism>
<dbReference type="Proteomes" id="UP000504693">
    <property type="component" value="Chromosome"/>
</dbReference>
<dbReference type="KEGG" id="emv:HQR01_08130"/>
<dbReference type="EMBL" id="CP053921">
    <property type="protein sequence ID" value="QKG71340.1"/>
    <property type="molecule type" value="Genomic_DNA"/>
</dbReference>
<dbReference type="AlphaFoldDB" id="A0A7D3XBP6"/>
<dbReference type="RefSeq" id="WP_173214142.1">
    <property type="nucleotide sequence ID" value="NZ_CP053921.1"/>
</dbReference>
<dbReference type="Pfam" id="PF13645">
    <property type="entry name" value="YkuD_2"/>
    <property type="match status" value="1"/>
</dbReference>
<reference evidence="1 2" key="1">
    <citation type="submission" date="2020-05" db="EMBL/GenBank/DDBJ databases">
        <title>Erythrobacter mangrovi sp. nov., isolated from rhizosphere soil of mangrove plant (Kandelia candel).</title>
        <authorList>
            <person name="Ye Y.H."/>
        </authorList>
    </citation>
    <scope>NUCLEOTIDE SEQUENCE [LARGE SCALE GENOMIC DNA]</scope>
    <source>
        <strain evidence="1 2">EB310</strain>
    </source>
</reference>
<dbReference type="InterPro" id="IPR032676">
    <property type="entry name" value="YkuD_2"/>
</dbReference>
<protein>
    <submittedName>
        <fullName evidence="1">Murein L,D-transpeptidase catalytic domain family protein</fullName>
    </submittedName>
</protein>
<evidence type="ECO:0000313" key="2">
    <source>
        <dbReference type="Proteomes" id="UP000504693"/>
    </source>
</evidence>
<evidence type="ECO:0000313" key="1">
    <source>
        <dbReference type="EMBL" id="QKG71340.1"/>
    </source>
</evidence>